<dbReference type="EMBL" id="JAULSR010000016">
    <property type="protein sequence ID" value="KAK0609273.1"/>
    <property type="molecule type" value="Genomic_DNA"/>
</dbReference>
<evidence type="ECO:0000313" key="1">
    <source>
        <dbReference type="EMBL" id="KAK0609273.1"/>
    </source>
</evidence>
<protein>
    <submittedName>
        <fullName evidence="1">Uncharacterized protein</fullName>
    </submittedName>
</protein>
<keyword evidence="2" id="KW-1185">Reference proteome</keyword>
<proteinExistence type="predicted"/>
<name>A0AA39TZV1_9PEZI</name>
<dbReference type="AlphaFoldDB" id="A0AA39TZV1"/>
<sequence length="218" mass="24805">MHDAAYDPQAFDTLPSIGNAAARFRDSDGETLVSSTFRDLFTRYEMDRVFGLILLHRHFPLHEDERLVEYNGTSVPWRLDKLAAHIRPTSWLLTADGAIRPYEFHHSLVEDGPKLDLDDSLQRAFLEKFKQVLSEKGIDGLFGLCRYPGDDFKGRVEITQGRSNINLKFEDYPTDLDASMSNAAWFFSPPLVNFKCICPCSYANNSHTGNHNGHYEAT</sequence>
<evidence type="ECO:0000313" key="2">
    <source>
        <dbReference type="Proteomes" id="UP001174934"/>
    </source>
</evidence>
<gene>
    <name evidence="1" type="ORF">B0T17DRAFT_621711</name>
</gene>
<accession>A0AA39TZV1</accession>
<reference evidence="1" key="1">
    <citation type="submission" date="2023-06" db="EMBL/GenBank/DDBJ databases">
        <title>Genome-scale phylogeny and comparative genomics of the fungal order Sordariales.</title>
        <authorList>
            <consortium name="Lawrence Berkeley National Laboratory"/>
            <person name="Hensen N."/>
            <person name="Bonometti L."/>
            <person name="Westerberg I."/>
            <person name="Brannstrom I.O."/>
            <person name="Guillou S."/>
            <person name="Cros-Aarteil S."/>
            <person name="Calhoun S."/>
            <person name="Haridas S."/>
            <person name="Kuo A."/>
            <person name="Mondo S."/>
            <person name="Pangilinan J."/>
            <person name="Riley R."/>
            <person name="LaButti K."/>
            <person name="Andreopoulos B."/>
            <person name="Lipzen A."/>
            <person name="Chen C."/>
            <person name="Yanf M."/>
            <person name="Daum C."/>
            <person name="Ng V."/>
            <person name="Clum A."/>
            <person name="Steindorff A."/>
            <person name="Ohm R."/>
            <person name="Martin F."/>
            <person name="Silar P."/>
            <person name="Natvig D."/>
            <person name="Lalanne C."/>
            <person name="Gautier V."/>
            <person name="Ament-velasquez S.L."/>
            <person name="Kruys A."/>
            <person name="Hutchinson M.I."/>
            <person name="Powell A.J."/>
            <person name="Barry K."/>
            <person name="Miller A.N."/>
            <person name="Grigoriev I.V."/>
            <person name="Debuchy R."/>
            <person name="Gladieux P."/>
            <person name="Thoren M.H."/>
            <person name="Johannesson H."/>
        </authorList>
    </citation>
    <scope>NUCLEOTIDE SEQUENCE</scope>
    <source>
        <strain evidence="1">SMH3391-2</strain>
    </source>
</reference>
<comment type="caution">
    <text evidence="1">The sequence shown here is derived from an EMBL/GenBank/DDBJ whole genome shotgun (WGS) entry which is preliminary data.</text>
</comment>
<dbReference type="Proteomes" id="UP001174934">
    <property type="component" value="Unassembled WGS sequence"/>
</dbReference>
<organism evidence="1 2">
    <name type="scientific">Bombardia bombarda</name>
    <dbReference type="NCBI Taxonomy" id="252184"/>
    <lineage>
        <taxon>Eukaryota</taxon>
        <taxon>Fungi</taxon>
        <taxon>Dikarya</taxon>
        <taxon>Ascomycota</taxon>
        <taxon>Pezizomycotina</taxon>
        <taxon>Sordariomycetes</taxon>
        <taxon>Sordariomycetidae</taxon>
        <taxon>Sordariales</taxon>
        <taxon>Lasiosphaeriaceae</taxon>
        <taxon>Bombardia</taxon>
    </lineage>
</organism>